<evidence type="ECO:0000256" key="1">
    <source>
        <dbReference type="SAM" id="MobiDB-lite"/>
    </source>
</evidence>
<name>A0A6J4PGN7_9ACTN</name>
<dbReference type="AlphaFoldDB" id="A0A6J4PGN7"/>
<reference evidence="2" key="1">
    <citation type="submission" date="2020-02" db="EMBL/GenBank/DDBJ databases">
        <authorList>
            <person name="Meier V. D."/>
        </authorList>
    </citation>
    <scope>NUCLEOTIDE SEQUENCE</scope>
    <source>
        <strain evidence="2">AVDCRST_MAG78</strain>
    </source>
</reference>
<evidence type="ECO:0000313" key="2">
    <source>
        <dbReference type="EMBL" id="CAA9410454.1"/>
    </source>
</evidence>
<dbReference type="EMBL" id="CADCVB010000023">
    <property type="protein sequence ID" value="CAA9410454.1"/>
    <property type="molecule type" value="Genomic_DNA"/>
</dbReference>
<organism evidence="2">
    <name type="scientific">uncultured Rubrobacteraceae bacterium</name>
    <dbReference type="NCBI Taxonomy" id="349277"/>
    <lineage>
        <taxon>Bacteria</taxon>
        <taxon>Bacillati</taxon>
        <taxon>Actinomycetota</taxon>
        <taxon>Rubrobacteria</taxon>
        <taxon>Rubrobacterales</taxon>
        <taxon>Rubrobacteraceae</taxon>
        <taxon>environmental samples</taxon>
    </lineage>
</organism>
<protein>
    <submittedName>
        <fullName evidence="2">Uncharacterized protein</fullName>
    </submittedName>
</protein>
<feature type="region of interest" description="Disordered" evidence="1">
    <location>
        <begin position="55"/>
        <end position="77"/>
    </location>
</feature>
<proteinExistence type="predicted"/>
<accession>A0A6J4PGN7</accession>
<sequence>MQHEEFAERVTERLEAVADAVEGRDRGLGRGAVSVRANEIRVAARMVRDAALTVTRAEDGASPESPAEDRSPGGALVRTRGVWRQAGRTKKALEEI</sequence>
<gene>
    <name evidence="2" type="ORF">AVDCRST_MAG78-371</name>
</gene>